<dbReference type="InterPro" id="IPR059100">
    <property type="entry name" value="TSP3_bac"/>
</dbReference>
<feature type="compositionally biased region" description="Low complexity" evidence="7">
    <location>
        <begin position="571"/>
        <end position="586"/>
    </location>
</feature>
<dbReference type="SUPFAM" id="SSF49265">
    <property type="entry name" value="Fibronectin type III"/>
    <property type="match status" value="1"/>
</dbReference>
<dbReference type="Pfam" id="PF00041">
    <property type="entry name" value="fn3"/>
    <property type="match status" value="1"/>
</dbReference>
<evidence type="ECO:0000256" key="1">
    <source>
        <dbReference type="ARBA" id="ARBA00004613"/>
    </source>
</evidence>
<dbReference type="PROSITE" id="PS51257">
    <property type="entry name" value="PROKAR_LIPOPROTEIN"/>
    <property type="match status" value="1"/>
</dbReference>
<feature type="compositionally biased region" description="Acidic residues" evidence="7">
    <location>
        <begin position="337"/>
        <end position="353"/>
    </location>
</feature>
<evidence type="ECO:0000313" key="11">
    <source>
        <dbReference type="Proteomes" id="UP000252995"/>
    </source>
</evidence>
<evidence type="ECO:0000256" key="5">
    <source>
        <dbReference type="ARBA" id="ARBA00022837"/>
    </source>
</evidence>
<feature type="compositionally biased region" description="Polar residues" evidence="7">
    <location>
        <begin position="560"/>
        <end position="570"/>
    </location>
</feature>
<dbReference type="PROSITE" id="PS51820">
    <property type="entry name" value="PA14"/>
    <property type="match status" value="2"/>
</dbReference>
<dbReference type="Pfam" id="PF18884">
    <property type="entry name" value="TSP3_bac"/>
    <property type="match status" value="2"/>
</dbReference>
<evidence type="ECO:0000313" key="10">
    <source>
        <dbReference type="EMBL" id="RBP25698.1"/>
    </source>
</evidence>
<dbReference type="Proteomes" id="UP000252995">
    <property type="component" value="Unassembled WGS sequence"/>
</dbReference>
<evidence type="ECO:0000256" key="2">
    <source>
        <dbReference type="ARBA" id="ARBA00022525"/>
    </source>
</evidence>
<dbReference type="InterPro" id="IPR052063">
    <property type="entry name" value="Polysaccharide_Lyase_1"/>
</dbReference>
<dbReference type="GO" id="GO:0046872">
    <property type="term" value="F:metal ion binding"/>
    <property type="evidence" value="ECO:0007669"/>
    <property type="project" value="UniProtKB-KW"/>
</dbReference>
<comment type="caution">
    <text evidence="10">The sequence shown here is derived from an EMBL/GenBank/DDBJ whole genome shotgun (WGS) entry which is preliminary data.</text>
</comment>
<protein>
    <submittedName>
        <fullName evidence="10">Fibronectin type III domain protein</fullName>
    </submittedName>
</protein>
<feature type="region of interest" description="Disordered" evidence="7">
    <location>
        <begin position="558"/>
        <end position="586"/>
    </location>
</feature>
<dbReference type="RefSeq" id="WP_220150160.1">
    <property type="nucleotide sequence ID" value="NZ_QNRO01000021.1"/>
</dbReference>
<proteinExistence type="predicted"/>
<keyword evidence="6" id="KW-0325">Glycoprotein</keyword>
<dbReference type="Gene3D" id="3.90.182.10">
    <property type="entry name" value="Toxin - Anthrax Protective Antigen,domain 1"/>
    <property type="match status" value="2"/>
</dbReference>
<name>A0A366GFH8_9GAMM</name>
<organism evidence="10 11">
    <name type="scientific">Marinobacter pelagius</name>
    <dbReference type="NCBI Taxonomy" id="379482"/>
    <lineage>
        <taxon>Bacteria</taxon>
        <taxon>Pseudomonadati</taxon>
        <taxon>Pseudomonadota</taxon>
        <taxon>Gammaproteobacteria</taxon>
        <taxon>Pseudomonadales</taxon>
        <taxon>Marinobacteraceae</taxon>
        <taxon>Marinobacter</taxon>
    </lineage>
</organism>
<evidence type="ECO:0000259" key="8">
    <source>
        <dbReference type="PROSITE" id="PS50853"/>
    </source>
</evidence>
<dbReference type="InterPro" id="IPR037524">
    <property type="entry name" value="PA14/GLEYA"/>
</dbReference>
<accession>A0A366GFH8</accession>
<dbReference type="AlphaFoldDB" id="A0A366GFH8"/>
<dbReference type="InterPro" id="IPR003961">
    <property type="entry name" value="FN3_dom"/>
</dbReference>
<evidence type="ECO:0000256" key="3">
    <source>
        <dbReference type="ARBA" id="ARBA00022723"/>
    </source>
</evidence>
<reference evidence="10 11" key="1">
    <citation type="submission" date="2018-06" db="EMBL/GenBank/DDBJ databases">
        <title>Freshwater and sediment microbial communities from various areas in North America, analyzing microbe dynamics in response to fracking.</title>
        <authorList>
            <person name="Lamendella R."/>
        </authorList>
    </citation>
    <scope>NUCLEOTIDE SEQUENCE [LARGE SCALE GENOMIC DNA]</scope>
    <source>
        <strain evidence="10 11">114J</strain>
    </source>
</reference>
<dbReference type="Gene3D" id="2.60.40.10">
    <property type="entry name" value="Immunoglobulins"/>
    <property type="match status" value="1"/>
</dbReference>
<dbReference type="PROSITE" id="PS50853">
    <property type="entry name" value="FN3"/>
    <property type="match status" value="1"/>
</dbReference>
<keyword evidence="3" id="KW-0479">Metal-binding</keyword>
<feature type="region of interest" description="Disordered" evidence="7">
    <location>
        <begin position="284"/>
        <end position="357"/>
    </location>
</feature>
<comment type="subcellular location">
    <subcellularLocation>
        <location evidence="1">Secreted</location>
    </subcellularLocation>
</comment>
<feature type="domain" description="PA14" evidence="9">
    <location>
        <begin position="42"/>
        <end position="198"/>
    </location>
</feature>
<keyword evidence="2" id="KW-0964">Secreted</keyword>
<dbReference type="PANTHER" id="PTHR42970">
    <property type="entry name" value="PECTATE LYASE C-RELATED"/>
    <property type="match status" value="1"/>
</dbReference>
<dbReference type="EMBL" id="QNRO01000021">
    <property type="protein sequence ID" value="RBP25698.1"/>
    <property type="molecule type" value="Genomic_DNA"/>
</dbReference>
<dbReference type="InterPro" id="IPR013783">
    <property type="entry name" value="Ig-like_fold"/>
</dbReference>
<dbReference type="Pfam" id="PF07691">
    <property type="entry name" value="PA14"/>
    <property type="match status" value="2"/>
</dbReference>
<feature type="domain" description="Fibronectin type-III" evidence="8">
    <location>
        <begin position="573"/>
        <end position="671"/>
    </location>
</feature>
<feature type="domain" description="PA14" evidence="9">
    <location>
        <begin position="361"/>
        <end position="506"/>
    </location>
</feature>
<sequence length="671" mass="72902">MTVSVGKVLGLGCTIAFVTGCQSWQYRDIESLPPTAAVPETSEPGKVEVRYFDNLDGTKIETMTSSTKFPDNPDEVSELSSLEDPANRADYYGSYVRGFISPPASGEYRFFLSGNDEAELWLSTSDSPDNIELISLVPGWTNINEFTKYSSQTSRYITLDSDQRYYFEVLQKEGYGSDHFAVAWEGPEISQQVVGSSYIYSWAQPETDTGQTTQEAYNLGYRVGFLDGSEGLAFEPSYPPLDEDQDGLYDNWEIVHGLDPNNASDATSDPDQDLLSAADEFLIGTAEGNPDSDNDGIPDGAEYAYGLDPLDSNDASGDLDNDGYTNLEEHVAGTDLNDPEDSPAPEPEPEPEPAPETGEIAYVTGFTGQYFSGTNFERLLAVQVDETVDFNWGNGAPIPESPSDNFSVRWSGIFTAPHSSGTNDYEFSVRTNDGVRLYANGELVINDWTSHAPTTFTYNQSLNAGEELLLTIEYYEGTGTAVAQYSARNLSTNSNIDTASTVVSPDMTQMASVDSDSDGIPDTWELQYGLNAWVPDAEGVNNDSGITNLEAYESGLDPYTLTSVSDDSSQTTAPETSEPAPTETEGTVTLTWTAPSTRMDGSSIDLSEIDYYVINYGQDVANLSQSVNVDGAEDDYTFTDLASGTWYFTIRVVDTNGLSSAPSEPVSAEVP</sequence>
<dbReference type="SMART" id="SM00060">
    <property type="entry name" value="FN3"/>
    <property type="match status" value="1"/>
</dbReference>
<dbReference type="SMART" id="SM00758">
    <property type="entry name" value="PA14"/>
    <property type="match status" value="2"/>
</dbReference>
<evidence type="ECO:0000256" key="6">
    <source>
        <dbReference type="ARBA" id="ARBA00023180"/>
    </source>
</evidence>
<dbReference type="PANTHER" id="PTHR42970:SF1">
    <property type="entry name" value="PECTATE LYASE C-RELATED"/>
    <property type="match status" value="1"/>
</dbReference>
<gene>
    <name evidence="10" type="ORF">DET50_12140</name>
</gene>
<dbReference type="CDD" id="cd00063">
    <property type="entry name" value="FN3"/>
    <property type="match status" value="1"/>
</dbReference>
<evidence type="ECO:0000256" key="4">
    <source>
        <dbReference type="ARBA" id="ARBA00022729"/>
    </source>
</evidence>
<evidence type="ECO:0000259" key="9">
    <source>
        <dbReference type="PROSITE" id="PS51820"/>
    </source>
</evidence>
<keyword evidence="5" id="KW-0106">Calcium</keyword>
<keyword evidence="4" id="KW-0732">Signal</keyword>
<dbReference type="InterPro" id="IPR036116">
    <property type="entry name" value="FN3_sf"/>
</dbReference>
<evidence type="ECO:0000256" key="7">
    <source>
        <dbReference type="SAM" id="MobiDB-lite"/>
    </source>
</evidence>
<dbReference type="InterPro" id="IPR011658">
    <property type="entry name" value="PA14_dom"/>
</dbReference>
<dbReference type="SUPFAM" id="SSF56988">
    <property type="entry name" value="Anthrax protective antigen"/>
    <property type="match status" value="2"/>
</dbReference>